<dbReference type="OrthoDB" id="7130006at2759"/>
<dbReference type="PANTHER" id="PTHR21661">
    <property type="entry name" value="EPOXIDE HYDROLASE 1-RELATED"/>
    <property type="match status" value="1"/>
</dbReference>
<feature type="active site" description="Proton donor" evidence="3">
    <location>
        <position position="322"/>
    </location>
</feature>
<dbReference type="EMBL" id="ML977145">
    <property type="protein sequence ID" value="KAF1989357.1"/>
    <property type="molecule type" value="Genomic_DNA"/>
</dbReference>
<evidence type="ECO:0000313" key="5">
    <source>
        <dbReference type="EMBL" id="KAF1989357.1"/>
    </source>
</evidence>
<dbReference type="Pfam" id="PF06441">
    <property type="entry name" value="EHN"/>
    <property type="match status" value="1"/>
</dbReference>
<dbReference type="PRINTS" id="PR00412">
    <property type="entry name" value="EPOXHYDRLASE"/>
</dbReference>
<evidence type="ECO:0000256" key="1">
    <source>
        <dbReference type="ARBA" id="ARBA00010088"/>
    </source>
</evidence>
<proteinExistence type="inferred from homology"/>
<evidence type="ECO:0000313" key="6">
    <source>
        <dbReference type="Proteomes" id="UP000800041"/>
    </source>
</evidence>
<organism evidence="5 6">
    <name type="scientific">Aulographum hederae CBS 113979</name>
    <dbReference type="NCBI Taxonomy" id="1176131"/>
    <lineage>
        <taxon>Eukaryota</taxon>
        <taxon>Fungi</taxon>
        <taxon>Dikarya</taxon>
        <taxon>Ascomycota</taxon>
        <taxon>Pezizomycotina</taxon>
        <taxon>Dothideomycetes</taxon>
        <taxon>Pleosporomycetidae</taxon>
        <taxon>Aulographales</taxon>
        <taxon>Aulographaceae</taxon>
    </lineage>
</organism>
<gene>
    <name evidence="5" type="ORF">K402DRAFT_372051</name>
</gene>
<dbReference type="PANTHER" id="PTHR21661:SF39">
    <property type="entry name" value="HYDROLASE, PUTATIVE (AFU_ORTHOLOGUE AFUA_3G08960)-RELATED"/>
    <property type="match status" value="1"/>
</dbReference>
<dbReference type="GO" id="GO:0004301">
    <property type="term" value="F:epoxide hydrolase activity"/>
    <property type="evidence" value="ECO:0007669"/>
    <property type="project" value="TreeGrafter"/>
</dbReference>
<dbReference type="InterPro" id="IPR010497">
    <property type="entry name" value="Epoxide_hydro_N"/>
</dbReference>
<feature type="domain" description="Epoxide hydrolase N-terminal" evidence="4">
    <location>
        <begin position="19"/>
        <end position="131"/>
    </location>
</feature>
<dbReference type="Gene3D" id="3.40.50.1820">
    <property type="entry name" value="alpha/beta hydrolase"/>
    <property type="match status" value="1"/>
</dbReference>
<dbReference type="InterPro" id="IPR000639">
    <property type="entry name" value="Epox_hydrolase-like"/>
</dbReference>
<dbReference type="GO" id="GO:0097176">
    <property type="term" value="P:epoxide metabolic process"/>
    <property type="evidence" value="ECO:0007669"/>
    <property type="project" value="TreeGrafter"/>
</dbReference>
<evidence type="ECO:0000256" key="2">
    <source>
        <dbReference type="ARBA" id="ARBA00022801"/>
    </source>
</evidence>
<feature type="active site" description="Proton acceptor" evidence="3">
    <location>
        <position position="379"/>
    </location>
</feature>
<evidence type="ECO:0000256" key="3">
    <source>
        <dbReference type="PIRSR" id="PIRSR001112-1"/>
    </source>
</evidence>
<accession>A0A6G1H8H5</accession>
<feature type="active site" description="Nucleophile" evidence="3">
    <location>
        <position position="199"/>
    </location>
</feature>
<evidence type="ECO:0000259" key="4">
    <source>
        <dbReference type="Pfam" id="PF06441"/>
    </source>
</evidence>
<dbReference type="AlphaFoldDB" id="A0A6G1H8H5"/>
<keyword evidence="2 5" id="KW-0378">Hydrolase</keyword>
<protein>
    <submittedName>
        <fullName evidence="5">Alpha/beta-hydrolase</fullName>
    </submittedName>
</protein>
<dbReference type="Proteomes" id="UP000800041">
    <property type="component" value="Unassembled WGS sequence"/>
</dbReference>
<sequence length="403" mass="44284">MPSYSSFGQVPPAATTTPEPFTLNIADDAVSTFKKLLELAPVAPETHENLQEDMRWGVSRKWLIEAKKYALGEFDWRKIEDQVNAFPNYKIPIKDEDGETHSMHFVGLFSSKADAVPIVLLHGWPGSFLEFLPTLTHLLTKYPTPSTLPYNLIIPSLPGYALSSGPPLSHDFTSPLAAHLINELMKTLGYSSYIAQGGDAGGVIARILARTYPACTAVHVNFCPLVPSAEMQADIPGMSAQELAGLGQAQAWATQDMGYAMLQGTKPSTMGLLLSSSPLALLAWVGEKLRSWSDEDPSLEDIVAGVALYWFTESCARNLYPYREGFGSTAKTSLAVEDNYIDKPFGYSWYPKEINPLPKVWAEKAGKLVWFKYHESGGHFAALEKPVDFADALEDFVAKVKSL</sequence>
<dbReference type="InterPro" id="IPR016292">
    <property type="entry name" value="Epoxide_hydrolase"/>
</dbReference>
<dbReference type="SUPFAM" id="SSF53474">
    <property type="entry name" value="alpha/beta-Hydrolases"/>
    <property type="match status" value="1"/>
</dbReference>
<keyword evidence="6" id="KW-1185">Reference proteome</keyword>
<name>A0A6G1H8H5_9PEZI</name>
<comment type="similarity">
    <text evidence="1">Belongs to the peptidase S33 family.</text>
</comment>
<dbReference type="InterPro" id="IPR029058">
    <property type="entry name" value="AB_hydrolase_fold"/>
</dbReference>
<reference evidence="5" key="1">
    <citation type="journal article" date="2020" name="Stud. Mycol.">
        <title>101 Dothideomycetes genomes: a test case for predicting lifestyles and emergence of pathogens.</title>
        <authorList>
            <person name="Haridas S."/>
            <person name="Albert R."/>
            <person name="Binder M."/>
            <person name="Bloem J."/>
            <person name="Labutti K."/>
            <person name="Salamov A."/>
            <person name="Andreopoulos B."/>
            <person name="Baker S."/>
            <person name="Barry K."/>
            <person name="Bills G."/>
            <person name="Bluhm B."/>
            <person name="Cannon C."/>
            <person name="Castanera R."/>
            <person name="Culley D."/>
            <person name="Daum C."/>
            <person name="Ezra D."/>
            <person name="Gonzalez J."/>
            <person name="Henrissat B."/>
            <person name="Kuo A."/>
            <person name="Liang C."/>
            <person name="Lipzen A."/>
            <person name="Lutzoni F."/>
            <person name="Magnuson J."/>
            <person name="Mondo S."/>
            <person name="Nolan M."/>
            <person name="Ohm R."/>
            <person name="Pangilinan J."/>
            <person name="Park H.-J."/>
            <person name="Ramirez L."/>
            <person name="Alfaro M."/>
            <person name="Sun H."/>
            <person name="Tritt A."/>
            <person name="Yoshinaga Y."/>
            <person name="Zwiers L.-H."/>
            <person name="Turgeon B."/>
            <person name="Goodwin S."/>
            <person name="Spatafora J."/>
            <person name="Crous P."/>
            <person name="Grigoriev I."/>
        </authorList>
    </citation>
    <scope>NUCLEOTIDE SEQUENCE</scope>
    <source>
        <strain evidence="5">CBS 113979</strain>
    </source>
</reference>
<dbReference type="PIRSF" id="PIRSF001112">
    <property type="entry name" value="Epoxide_hydrolase"/>
    <property type="match status" value="1"/>
</dbReference>